<name>A0A645HDI2_9ZZZZ</name>
<accession>A0A645HDI2</accession>
<dbReference type="EMBL" id="VSSQ01087039">
    <property type="protein sequence ID" value="MPN34154.1"/>
    <property type="molecule type" value="Genomic_DNA"/>
</dbReference>
<dbReference type="AlphaFoldDB" id="A0A645HDI2"/>
<protein>
    <submittedName>
        <fullName evidence="1">Uncharacterized protein</fullName>
    </submittedName>
</protein>
<comment type="caution">
    <text evidence="1">The sequence shown here is derived from an EMBL/GenBank/DDBJ whole genome shotgun (WGS) entry which is preliminary data.</text>
</comment>
<organism evidence="1">
    <name type="scientific">bioreactor metagenome</name>
    <dbReference type="NCBI Taxonomy" id="1076179"/>
    <lineage>
        <taxon>unclassified sequences</taxon>
        <taxon>metagenomes</taxon>
        <taxon>ecological metagenomes</taxon>
    </lineage>
</organism>
<sequence>MQGFFNLVRIGEGAGDHRDRVDPLGVDDHDPVLLQKRNPSCRFQLFKGNDHIGSPLGNDGRVHLFAVAHIGYHASAALAHAVHFGNLHVISRSDHHMAKQSAGKQGSLPADTYKHYVFHSHYFILPLTLRRQSRRICTVFRKDPTLRKGSR</sequence>
<evidence type="ECO:0000313" key="1">
    <source>
        <dbReference type="EMBL" id="MPN34154.1"/>
    </source>
</evidence>
<gene>
    <name evidence="1" type="ORF">SDC9_181647</name>
</gene>
<proteinExistence type="predicted"/>
<reference evidence="1" key="1">
    <citation type="submission" date="2019-08" db="EMBL/GenBank/DDBJ databases">
        <authorList>
            <person name="Kucharzyk K."/>
            <person name="Murdoch R.W."/>
            <person name="Higgins S."/>
            <person name="Loffler F."/>
        </authorList>
    </citation>
    <scope>NUCLEOTIDE SEQUENCE</scope>
</reference>